<feature type="transmembrane region" description="Helical" evidence="1">
    <location>
        <begin position="37"/>
        <end position="59"/>
    </location>
</feature>
<feature type="transmembrane region" description="Helical" evidence="1">
    <location>
        <begin position="6"/>
        <end position="25"/>
    </location>
</feature>
<evidence type="ECO:0008006" key="4">
    <source>
        <dbReference type="Google" id="ProtNLM"/>
    </source>
</evidence>
<gene>
    <name evidence="2" type="ORF">Pa4123_25230</name>
</gene>
<keyword evidence="1" id="KW-1133">Transmembrane helix</keyword>
<sequence length="121" mass="12630">MNDTLGVVVIVAALAVAAWCAIAAVRNRPPDRSHVIGVAVVELAALVLTVVAIVAMIGGERPGEAGTFVGYLITFLGLPPVAVYLARMEPTRWGSVILTVACLVMPVLVARLQQLWEATGA</sequence>
<accession>A0ABQ5QRX7</accession>
<dbReference type="EMBL" id="BSDI01000009">
    <property type="protein sequence ID" value="GLH97248.1"/>
    <property type="molecule type" value="Genomic_DNA"/>
</dbReference>
<evidence type="ECO:0000256" key="1">
    <source>
        <dbReference type="SAM" id="Phobius"/>
    </source>
</evidence>
<name>A0ABQ5QRX7_9ACTN</name>
<feature type="transmembrane region" description="Helical" evidence="1">
    <location>
        <begin position="93"/>
        <end position="112"/>
    </location>
</feature>
<evidence type="ECO:0000313" key="2">
    <source>
        <dbReference type="EMBL" id="GLH97248.1"/>
    </source>
</evidence>
<organism evidence="2 3">
    <name type="scientific">Phytohabitans aurantiacus</name>
    <dbReference type="NCBI Taxonomy" id="3016789"/>
    <lineage>
        <taxon>Bacteria</taxon>
        <taxon>Bacillati</taxon>
        <taxon>Actinomycetota</taxon>
        <taxon>Actinomycetes</taxon>
        <taxon>Micromonosporales</taxon>
        <taxon>Micromonosporaceae</taxon>
    </lineage>
</organism>
<proteinExistence type="predicted"/>
<keyword evidence="3" id="KW-1185">Reference proteome</keyword>
<reference evidence="2" key="1">
    <citation type="submission" date="2022-12" db="EMBL/GenBank/DDBJ databases">
        <title>New Phytohabitans aurantiacus sp. RD004123 nov., an actinomycete isolated from soil.</title>
        <authorList>
            <person name="Triningsih D.W."/>
            <person name="Harunari E."/>
            <person name="Igarashi Y."/>
        </authorList>
    </citation>
    <scope>NUCLEOTIDE SEQUENCE</scope>
    <source>
        <strain evidence="2">RD004123</strain>
    </source>
</reference>
<dbReference type="Proteomes" id="UP001144280">
    <property type="component" value="Unassembled WGS sequence"/>
</dbReference>
<evidence type="ECO:0000313" key="3">
    <source>
        <dbReference type="Proteomes" id="UP001144280"/>
    </source>
</evidence>
<feature type="transmembrane region" description="Helical" evidence="1">
    <location>
        <begin position="65"/>
        <end position="86"/>
    </location>
</feature>
<comment type="caution">
    <text evidence="2">The sequence shown here is derived from an EMBL/GenBank/DDBJ whole genome shotgun (WGS) entry which is preliminary data.</text>
</comment>
<protein>
    <recommendedName>
        <fullName evidence="4">Integral membrane protein</fullName>
    </recommendedName>
</protein>
<keyword evidence="1" id="KW-0472">Membrane</keyword>
<keyword evidence="1" id="KW-0812">Transmembrane</keyword>